<protein>
    <submittedName>
        <fullName evidence="13">Acid-sensing ion channel 5-like</fullName>
    </submittedName>
</protein>
<keyword evidence="6" id="KW-0915">Sodium</keyword>
<evidence type="ECO:0000256" key="3">
    <source>
        <dbReference type="ARBA" id="ARBA00022461"/>
    </source>
</evidence>
<sequence length="123" mass="13720">MAKKKRKGGIKVSDLLNDFAQRTTTHGVARIAASNTCFRRTAWIVVVLGAFTGYSLHAGSLIARFLRYEVAIKMEVVSEDSIYFPAVTVCNSNKLRLSAILNSTYKDLAQVNEPHFSFTYRGK</sequence>
<dbReference type="GeneID" id="102805512"/>
<dbReference type="RefSeq" id="XP_006817409.1">
    <property type="nucleotide sequence ID" value="XM_006817346.1"/>
</dbReference>
<gene>
    <name evidence="13" type="primary">LOC102805512</name>
</gene>
<comment type="subcellular location">
    <subcellularLocation>
        <location evidence="1">Membrane</location>
        <topology evidence="1">Multi-pass membrane protein</topology>
    </subcellularLocation>
</comment>
<keyword evidence="9 11" id="KW-0739">Sodium transport</keyword>
<organism evidence="12 13">
    <name type="scientific">Saccoglossus kowalevskii</name>
    <name type="common">Acorn worm</name>
    <dbReference type="NCBI Taxonomy" id="10224"/>
    <lineage>
        <taxon>Eukaryota</taxon>
        <taxon>Metazoa</taxon>
        <taxon>Hemichordata</taxon>
        <taxon>Enteropneusta</taxon>
        <taxon>Harrimaniidae</taxon>
        <taxon>Saccoglossus</taxon>
    </lineage>
</organism>
<evidence type="ECO:0000256" key="9">
    <source>
        <dbReference type="ARBA" id="ARBA00023201"/>
    </source>
</evidence>
<name>A0ABM0MBL8_SACKO</name>
<dbReference type="Pfam" id="PF00858">
    <property type="entry name" value="ASC"/>
    <property type="match status" value="1"/>
</dbReference>
<evidence type="ECO:0000256" key="4">
    <source>
        <dbReference type="ARBA" id="ARBA00022692"/>
    </source>
</evidence>
<comment type="similarity">
    <text evidence="11">Belongs to the amiloride-sensitive sodium channel (TC 1.A.6) family.</text>
</comment>
<keyword evidence="2 11" id="KW-0813">Transport</keyword>
<dbReference type="PANTHER" id="PTHR11690">
    <property type="entry name" value="AMILORIDE-SENSITIVE SODIUM CHANNEL-RELATED"/>
    <property type="match status" value="1"/>
</dbReference>
<keyword evidence="5" id="KW-1133">Transmembrane helix</keyword>
<evidence type="ECO:0000256" key="1">
    <source>
        <dbReference type="ARBA" id="ARBA00004141"/>
    </source>
</evidence>
<keyword evidence="10 11" id="KW-0407">Ion channel</keyword>
<evidence type="ECO:0000313" key="13">
    <source>
        <dbReference type="RefSeq" id="XP_006817409.1"/>
    </source>
</evidence>
<evidence type="ECO:0000256" key="11">
    <source>
        <dbReference type="RuleBase" id="RU000679"/>
    </source>
</evidence>
<evidence type="ECO:0000256" key="8">
    <source>
        <dbReference type="ARBA" id="ARBA00023136"/>
    </source>
</evidence>
<evidence type="ECO:0000256" key="2">
    <source>
        <dbReference type="ARBA" id="ARBA00022448"/>
    </source>
</evidence>
<proteinExistence type="inferred from homology"/>
<keyword evidence="3 11" id="KW-0894">Sodium channel</keyword>
<keyword evidence="7 11" id="KW-0406">Ion transport</keyword>
<keyword evidence="8" id="KW-0472">Membrane</keyword>
<evidence type="ECO:0000313" key="12">
    <source>
        <dbReference type="Proteomes" id="UP000694865"/>
    </source>
</evidence>
<reference evidence="13" key="1">
    <citation type="submission" date="2025-08" db="UniProtKB">
        <authorList>
            <consortium name="RefSeq"/>
        </authorList>
    </citation>
    <scope>IDENTIFICATION</scope>
    <source>
        <tissue evidence="13">Testes</tissue>
    </source>
</reference>
<evidence type="ECO:0000256" key="10">
    <source>
        <dbReference type="ARBA" id="ARBA00023303"/>
    </source>
</evidence>
<keyword evidence="12" id="KW-1185">Reference proteome</keyword>
<evidence type="ECO:0000256" key="7">
    <source>
        <dbReference type="ARBA" id="ARBA00023065"/>
    </source>
</evidence>
<keyword evidence="4 11" id="KW-0812">Transmembrane</keyword>
<evidence type="ECO:0000256" key="5">
    <source>
        <dbReference type="ARBA" id="ARBA00022989"/>
    </source>
</evidence>
<evidence type="ECO:0000256" key="6">
    <source>
        <dbReference type="ARBA" id="ARBA00023053"/>
    </source>
</evidence>
<accession>A0ABM0MBL8</accession>
<dbReference type="PANTHER" id="PTHR11690:SF248">
    <property type="entry name" value="PICKPOCKET 17, ISOFORM A"/>
    <property type="match status" value="1"/>
</dbReference>
<dbReference type="Proteomes" id="UP000694865">
    <property type="component" value="Unplaced"/>
</dbReference>
<dbReference type="InterPro" id="IPR001873">
    <property type="entry name" value="ENaC"/>
</dbReference>